<evidence type="ECO:0008006" key="4">
    <source>
        <dbReference type="Google" id="ProtNLM"/>
    </source>
</evidence>
<feature type="transmembrane region" description="Helical" evidence="1">
    <location>
        <begin position="15"/>
        <end position="35"/>
    </location>
</feature>
<dbReference type="AlphaFoldDB" id="A0A2G4F5D3"/>
<keyword evidence="1" id="KW-0812">Transmembrane</keyword>
<keyword evidence="1" id="KW-1133">Transmembrane helix</keyword>
<evidence type="ECO:0000313" key="2">
    <source>
        <dbReference type="EMBL" id="PHX56949.1"/>
    </source>
</evidence>
<dbReference type="Proteomes" id="UP000226442">
    <property type="component" value="Unassembled WGS sequence"/>
</dbReference>
<organism evidence="2 3">
    <name type="scientific">Tychonema bourrellyi FEM_GT703</name>
    <dbReference type="NCBI Taxonomy" id="2040638"/>
    <lineage>
        <taxon>Bacteria</taxon>
        <taxon>Bacillati</taxon>
        <taxon>Cyanobacteriota</taxon>
        <taxon>Cyanophyceae</taxon>
        <taxon>Oscillatoriophycideae</taxon>
        <taxon>Oscillatoriales</taxon>
        <taxon>Microcoleaceae</taxon>
        <taxon>Tychonema</taxon>
    </lineage>
</organism>
<keyword evidence="3" id="KW-1185">Reference proteome</keyword>
<dbReference type="EMBL" id="NXIB02000009">
    <property type="protein sequence ID" value="PHX56949.1"/>
    <property type="molecule type" value="Genomic_DNA"/>
</dbReference>
<feature type="transmembrane region" description="Helical" evidence="1">
    <location>
        <begin position="41"/>
        <end position="60"/>
    </location>
</feature>
<evidence type="ECO:0000256" key="1">
    <source>
        <dbReference type="SAM" id="Phobius"/>
    </source>
</evidence>
<sequence length="62" mass="7026">MTNSPKFQMRLSTRIFWAILAITLLVWILRGVGLLTFIPGAVIWILILLSFVAGILSTLLRR</sequence>
<name>A0A2G4F5D3_9CYAN</name>
<keyword evidence="1" id="KW-0472">Membrane</keyword>
<comment type="caution">
    <text evidence="2">The sequence shown here is derived from an EMBL/GenBank/DDBJ whole genome shotgun (WGS) entry which is preliminary data.</text>
</comment>
<accession>A0A2G4F5D3</accession>
<evidence type="ECO:0000313" key="3">
    <source>
        <dbReference type="Proteomes" id="UP000226442"/>
    </source>
</evidence>
<gene>
    <name evidence="2" type="ORF">CP500_002935</name>
</gene>
<protein>
    <recommendedName>
        <fullName evidence="4">DUF4175 domain-containing protein</fullName>
    </recommendedName>
</protein>
<proteinExistence type="predicted"/>
<reference evidence="2" key="1">
    <citation type="submission" date="2017-10" db="EMBL/GenBank/DDBJ databases">
        <title>Draft genome sequence of the planktic cyanobacteria Tychonema bourrellyi isolated from alpine lentic freshwater.</title>
        <authorList>
            <person name="Tett A."/>
            <person name="Armanini F."/>
            <person name="Asnicar F."/>
            <person name="Boscaini A."/>
            <person name="Pasolli E."/>
            <person name="Zolfo M."/>
            <person name="Donati C."/>
            <person name="Salmaso N."/>
            <person name="Segata N."/>
        </authorList>
    </citation>
    <scope>NUCLEOTIDE SEQUENCE</scope>
    <source>
        <strain evidence="2">FEM_GT703</strain>
    </source>
</reference>